<dbReference type="PROSITE" id="PS50297">
    <property type="entry name" value="ANK_REP_REGION"/>
    <property type="match status" value="1"/>
</dbReference>
<evidence type="ECO:0000256" key="1">
    <source>
        <dbReference type="ARBA" id="ARBA00010029"/>
    </source>
</evidence>
<evidence type="ECO:0000256" key="5">
    <source>
        <dbReference type="SAM" id="MobiDB-lite"/>
    </source>
</evidence>
<dbReference type="InterPro" id="IPR042637">
    <property type="entry name" value="AN34A/B/C"/>
</dbReference>
<dbReference type="SMART" id="SM00248">
    <property type="entry name" value="ANK"/>
    <property type="match status" value="3"/>
</dbReference>
<protein>
    <submittedName>
        <fullName evidence="6">AN34B protein</fullName>
    </submittedName>
</protein>
<comment type="caution">
    <text evidence="6">The sequence shown here is derived from an EMBL/GenBank/DDBJ whole genome shotgun (WGS) entry which is preliminary data.</text>
</comment>
<dbReference type="PANTHER" id="PTHR24156">
    <property type="entry name" value="ANK_REP_REGION DOMAIN-CONTAINING PROTEIN"/>
    <property type="match status" value="1"/>
</dbReference>
<evidence type="ECO:0000256" key="3">
    <source>
        <dbReference type="ARBA" id="ARBA00023043"/>
    </source>
</evidence>
<feature type="repeat" description="ANK" evidence="4">
    <location>
        <begin position="42"/>
        <end position="82"/>
    </location>
</feature>
<dbReference type="Pfam" id="PF12796">
    <property type="entry name" value="Ank_2"/>
    <property type="match status" value="1"/>
</dbReference>
<gene>
    <name evidence="6" type="primary">Ankrd34b</name>
    <name evidence="6" type="ORF">SMICAP_R05113</name>
</gene>
<feature type="region of interest" description="Disordered" evidence="5">
    <location>
        <begin position="302"/>
        <end position="321"/>
    </location>
</feature>
<sequence>VMEAVEVPPEGYSLIKAVYQRRLRLTRLLIDGGAYVNESNNRGETPLMVACMTKHVDLQSVSKAKMVKYLLDNKADPNIQDKSGKTALMHACLGKAGPEVVSLLLMSGADPSLPDHSNCSALVYAINSADKDTLEVLLNACKAQGKEVIIITVDKSMSGRQKTRQYLNVPPPDLVECPSPTARTSPLGIESRETPEPLFSFRELYSPQKVDNLSQTVSLTKPSPTQPQFKLTHVQQLQCEPWIKCCPAVFHQRKITSLQELQDTTPLEKLSCKASGIVLSKRVNSSPQNIDRKDTIAHILKTSNQTASRKPSPDKKNYQTPFVEKKHNPSVIPMGKSVSLGQISFLSNLSGIIRNRNSKTNHDSSDSQLTMSLSPAVVAEDSKSAIGKKDVLSSSHSLLSSSRGVLEKMPPVTLKGRNPTFPEGEGSGGLELDQTRPGFLPPLNVSPHPPVQEIINTVSGMISCGQTQLVPATPTFPRMTKNTNLLRRR</sequence>
<feature type="repeat" description="ANK" evidence="4">
    <location>
        <begin position="83"/>
        <end position="116"/>
    </location>
</feature>
<keyword evidence="7" id="KW-1185">Reference proteome</keyword>
<dbReference type="Gene3D" id="1.25.40.20">
    <property type="entry name" value="Ankyrin repeat-containing domain"/>
    <property type="match status" value="1"/>
</dbReference>
<comment type="similarity">
    <text evidence="1">Belongs to the ANKRD34 family.</text>
</comment>
<keyword evidence="2" id="KW-0677">Repeat</keyword>
<feature type="non-terminal residue" evidence="6">
    <location>
        <position position="489"/>
    </location>
</feature>
<evidence type="ECO:0000313" key="7">
    <source>
        <dbReference type="Proteomes" id="UP000567624"/>
    </source>
</evidence>
<proteinExistence type="inferred from homology"/>
<dbReference type="SUPFAM" id="SSF48403">
    <property type="entry name" value="Ankyrin repeat"/>
    <property type="match status" value="1"/>
</dbReference>
<dbReference type="AlphaFoldDB" id="A0A7K8QR21"/>
<feature type="non-terminal residue" evidence="6">
    <location>
        <position position="1"/>
    </location>
</feature>
<reference evidence="6 7" key="1">
    <citation type="submission" date="2019-09" db="EMBL/GenBank/DDBJ databases">
        <title>Bird 10,000 Genomes (B10K) Project - Family phase.</title>
        <authorList>
            <person name="Zhang G."/>
        </authorList>
    </citation>
    <scope>NUCLEOTIDE SEQUENCE [LARGE SCALE GENOMIC DNA]</scope>
    <source>
        <strain evidence="6">B10K-CU-031-20</strain>
    </source>
</reference>
<dbReference type="PANTHER" id="PTHR24156:SF1">
    <property type="entry name" value="ANKYRIN REPEAT DOMAIN-CONTAINING PROTEIN 34B"/>
    <property type="match status" value="1"/>
</dbReference>
<feature type="region of interest" description="Disordered" evidence="5">
    <location>
        <begin position="410"/>
        <end position="434"/>
    </location>
</feature>
<dbReference type="PROSITE" id="PS50088">
    <property type="entry name" value="ANK_REPEAT"/>
    <property type="match status" value="2"/>
</dbReference>
<accession>A0A7K8QR21</accession>
<dbReference type="InterPro" id="IPR036770">
    <property type="entry name" value="Ankyrin_rpt-contain_sf"/>
</dbReference>
<dbReference type="Proteomes" id="UP000567624">
    <property type="component" value="Unassembled WGS sequence"/>
</dbReference>
<evidence type="ECO:0000313" key="6">
    <source>
        <dbReference type="EMBL" id="NXF07046.1"/>
    </source>
</evidence>
<evidence type="ECO:0000256" key="2">
    <source>
        <dbReference type="ARBA" id="ARBA00022737"/>
    </source>
</evidence>
<name>A0A7K8QR21_9PASS</name>
<dbReference type="InterPro" id="IPR002110">
    <property type="entry name" value="Ankyrin_rpt"/>
</dbReference>
<feature type="compositionally biased region" description="Basic and acidic residues" evidence="5">
    <location>
        <begin position="311"/>
        <end position="321"/>
    </location>
</feature>
<dbReference type="EMBL" id="VWYW01000178">
    <property type="protein sequence ID" value="NXF07046.1"/>
    <property type="molecule type" value="Genomic_DNA"/>
</dbReference>
<evidence type="ECO:0000256" key="4">
    <source>
        <dbReference type="PROSITE-ProRule" id="PRU00023"/>
    </source>
</evidence>
<keyword evidence="3 4" id="KW-0040">ANK repeat</keyword>
<organism evidence="6 7">
    <name type="scientific">Smithornis capensis</name>
    <dbReference type="NCBI Taxonomy" id="363769"/>
    <lineage>
        <taxon>Eukaryota</taxon>
        <taxon>Metazoa</taxon>
        <taxon>Chordata</taxon>
        <taxon>Craniata</taxon>
        <taxon>Vertebrata</taxon>
        <taxon>Euteleostomi</taxon>
        <taxon>Archelosauria</taxon>
        <taxon>Archosauria</taxon>
        <taxon>Dinosauria</taxon>
        <taxon>Saurischia</taxon>
        <taxon>Theropoda</taxon>
        <taxon>Coelurosauria</taxon>
        <taxon>Aves</taxon>
        <taxon>Neognathae</taxon>
        <taxon>Neoaves</taxon>
        <taxon>Telluraves</taxon>
        <taxon>Australaves</taxon>
        <taxon>Passeriformes</taxon>
        <taxon>Eurylaimidae</taxon>
        <taxon>Smithornis</taxon>
    </lineage>
</organism>